<reference evidence="1" key="4">
    <citation type="submission" date="2019-03" db="UniProtKB">
        <authorList>
            <consortium name="EnsemblPlants"/>
        </authorList>
    </citation>
    <scope>IDENTIFICATION</scope>
</reference>
<reference evidence="1" key="5">
    <citation type="journal article" date="2021" name="G3 (Bethesda)">
        <title>Aegilops tauschii genome assembly Aet v5.0 features greater sequence contiguity and improved annotation.</title>
        <authorList>
            <person name="Wang L."/>
            <person name="Zhu T."/>
            <person name="Rodriguez J.C."/>
            <person name="Deal K.R."/>
            <person name="Dubcovsky J."/>
            <person name="McGuire P.E."/>
            <person name="Lux T."/>
            <person name="Spannagl M."/>
            <person name="Mayer K.F.X."/>
            <person name="Baldrich P."/>
            <person name="Meyers B.C."/>
            <person name="Huo N."/>
            <person name="Gu Y.Q."/>
            <person name="Zhou H."/>
            <person name="Devos K.M."/>
            <person name="Bennetzen J.L."/>
            <person name="Unver T."/>
            <person name="Budak H."/>
            <person name="Gulick P.J."/>
            <person name="Galiba G."/>
            <person name="Kalapos B."/>
            <person name="Nelson D.R."/>
            <person name="Li P."/>
            <person name="You F.M."/>
            <person name="Luo M.C."/>
            <person name="Dvorak J."/>
        </authorList>
    </citation>
    <scope>NUCLEOTIDE SEQUENCE [LARGE SCALE GENOMIC DNA]</scope>
    <source>
        <strain evidence="1">cv. AL8/78</strain>
    </source>
</reference>
<dbReference type="Gene3D" id="2.30.29.30">
    <property type="entry name" value="Pleckstrin-homology domain (PH domain)/Phosphotyrosine-binding domain (PTB)"/>
    <property type="match status" value="1"/>
</dbReference>
<organism evidence="1 2">
    <name type="scientific">Aegilops tauschii subsp. strangulata</name>
    <name type="common">Goatgrass</name>
    <dbReference type="NCBI Taxonomy" id="200361"/>
    <lineage>
        <taxon>Eukaryota</taxon>
        <taxon>Viridiplantae</taxon>
        <taxon>Streptophyta</taxon>
        <taxon>Embryophyta</taxon>
        <taxon>Tracheophyta</taxon>
        <taxon>Spermatophyta</taxon>
        <taxon>Magnoliopsida</taxon>
        <taxon>Liliopsida</taxon>
        <taxon>Poales</taxon>
        <taxon>Poaceae</taxon>
        <taxon>BOP clade</taxon>
        <taxon>Pooideae</taxon>
        <taxon>Triticodae</taxon>
        <taxon>Triticeae</taxon>
        <taxon>Triticinae</taxon>
        <taxon>Aegilops</taxon>
    </lineage>
</organism>
<protein>
    <submittedName>
        <fullName evidence="1">Uncharacterized protein</fullName>
    </submittedName>
</protein>
<dbReference type="AlphaFoldDB" id="A0A453QKV8"/>
<reference evidence="2" key="2">
    <citation type="journal article" date="2017" name="Nat. Plants">
        <title>The Aegilops tauschii genome reveals multiple impacts of transposons.</title>
        <authorList>
            <person name="Zhao G."/>
            <person name="Zou C."/>
            <person name="Li K."/>
            <person name="Wang K."/>
            <person name="Li T."/>
            <person name="Gao L."/>
            <person name="Zhang X."/>
            <person name="Wang H."/>
            <person name="Yang Z."/>
            <person name="Liu X."/>
            <person name="Jiang W."/>
            <person name="Mao L."/>
            <person name="Kong X."/>
            <person name="Jiao Y."/>
            <person name="Jia J."/>
        </authorList>
    </citation>
    <scope>NUCLEOTIDE SEQUENCE [LARGE SCALE GENOMIC DNA]</scope>
    <source>
        <strain evidence="2">cv. AL8/78</strain>
    </source>
</reference>
<reference evidence="2" key="1">
    <citation type="journal article" date="2014" name="Science">
        <title>Ancient hybridizations among the ancestral genomes of bread wheat.</title>
        <authorList>
            <consortium name="International Wheat Genome Sequencing Consortium,"/>
            <person name="Marcussen T."/>
            <person name="Sandve S.R."/>
            <person name="Heier L."/>
            <person name="Spannagl M."/>
            <person name="Pfeifer M."/>
            <person name="Jakobsen K.S."/>
            <person name="Wulff B.B."/>
            <person name="Steuernagel B."/>
            <person name="Mayer K.F."/>
            <person name="Olsen O.A."/>
        </authorList>
    </citation>
    <scope>NUCLEOTIDE SEQUENCE [LARGE SCALE GENOMIC DNA]</scope>
    <source>
        <strain evidence="2">cv. AL8/78</strain>
    </source>
</reference>
<dbReference type="EnsemblPlants" id="AET7Gv20212200.2">
    <property type="protein sequence ID" value="AET7Gv20212200.2"/>
    <property type="gene ID" value="AET7Gv20212200"/>
</dbReference>
<reference evidence="1" key="3">
    <citation type="journal article" date="2017" name="Nature">
        <title>Genome sequence of the progenitor of the wheat D genome Aegilops tauschii.</title>
        <authorList>
            <person name="Luo M.C."/>
            <person name="Gu Y.Q."/>
            <person name="Puiu D."/>
            <person name="Wang H."/>
            <person name="Twardziok S.O."/>
            <person name="Deal K.R."/>
            <person name="Huo N."/>
            <person name="Zhu T."/>
            <person name="Wang L."/>
            <person name="Wang Y."/>
            <person name="McGuire P.E."/>
            <person name="Liu S."/>
            <person name="Long H."/>
            <person name="Ramasamy R.K."/>
            <person name="Rodriguez J.C."/>
            <person name="Van S.L."/>
            <person name="Yuan L."/>
            <person name="Wang Z."/>
            <person name="Xia Z."/>
            <person name="Xiao L."/>
            <person name="Anderson O.D."/>
            <person name="Ouyang S."/>
            <person name="Liang Y."/>
            <person name="Zimin A.V."/>
            <person name="Pertea G."/>
            <person name="Qi P."/>
            <person name="Bennetzen J.L."/>
            <person name="Dai X."/>
            <person name="Dawson M.W."/>
            <person name="Muller H.G."/>
            <person name="Kugler K."/>
            <person name="Rivarola-Duarte L."/>
            <person name="Spannagl M."/>
            <person name="Mayer K.F.X."/>
            <person name="Lu F.H."/>
            <person name="Bevan M.W."/>
            <person name="Leroy P."/>
            <person name="Li P."/>
            <person name="You F.M."/>
            <person name="Sun Q."/>
            <person name="Liu Z."/>
            <person name="Lyons E."/>
            <person name="Wicker T."/>
            <person name="Salzberg S.L."/>
            <person name="Devos K.M."/>
            <person name="Dvorak J."/>
        </authorList>
    </citation>
    <scope>NUCLEOTIDE SEQUENCE [LARGE SCALE GENOMIC DNA]</scope>
    <source>
        <strain evidence="1">cv. AL8/78</strain>
    </source>
</reference>
<name>A0A453QKV8_AEGTS</name>
<evidence type="ECO:0000313" key="1">
    <source>
        <dbReference type="EnsemblPlants" id="AET7Gv20212200.2"/>
    </source>
</evidence>
<sequence>QPVKMFRSNDGGGWDDYGAGRVTIDHLEGSTSEKEIVLAVIDAENKETMLLHLITPDDIYRRRQGEEALLLLPLLFPSSLNIQISDKRDVHLVVRSRDRLVHLLELPGRGGVLRCVGHDLPSAEKTEA</sequence>
<dbReference type="InterPro" id="IPR011993">
    <property type="entry name" value="PH-like_dom_sf"/>
</dbReference>
<accession>A0A453QKV8</accession>
<evidence type="ECO:0000313" key="2">
    <source>
        <dbReference type="Proteomes" id="UP000015105"/>
    </source>
</evidence>
<dbReference type="Gramene" id="AET7Gv20212200.2">
    <property type="protein sequence ID" value="AET7Gv20212200.2"/>
    <property type="gene ID" value="AET7Gv20212200"/>
</dbReference>
<dbReference type="Proteomes" id="UP000015105">
    <property type="component" value="Chromosome 7D"/>
</dbReference>
<keyword evidence="2" id="KW-1185">Reference proteome</keyword>
<proteinExistence type="predicted"/>